<keyword evidence="7" id="KW-1185">Reference proteome</keyword>
<dbReference type="GO" id="GO:0004497">
    <property type="term" value="F:monooxygenase activity"/>
    <property type="evidence" value="ECO:0007669"/>
    <property type="project" value="UniProtKB-KW"/>
</dbReference>
<evidence type="ECO:0000256" key="4">
    <source>
        <dbReference type="ARBA" id="ARBA00023033"/>
    </source>
</evidence>
<dbReference type="Proteomes" id="UP000572635">
    <property type="component" value="Unassembled WGS sequence"/>
</dbReference>
<dbReference type="SUPFAM" id="SSF51679">
    <property type="entry name" value="Bacterial luciferase-like"/>
    <property type="match status" value="1"/>
</dbReference>
<dbReference type="InterPro" id="IPR051260">
    <property type="entry name" value="Diverse_substr_monoxygenases"/>
</dbReference>
<dbReference type="EMBL" id="JACHDB010000001">
    <property type="protein sequence ID" value="MBB5434637.1"/>
    <property type="molecule type" value="Genomic_DNA"/>
</dbReference>
<protein>
    <submittedName>
        <fullName evidence="6">Alkanesulfonate monooxygenase SsuD/methylene tetrahydromethanopterin reductase-like flavin-dependent oxidoreductase (Luciferase family)</fullName>
    </submittedName>
</protein>
<evidence type="ECO:0000259" key="5">
    <source>
        <dbReference type="Pfam" id="PF00296"/>
    </source>
</evidence>
<evidence type="ECO:0000256" key="3">
    <source>
        <dbReference type="ARBA" id="ARBA00023002"/>
    </source>
</evidence>
<organism evidence="6 7">
    <name type="scientific">Nocardiopsis composta</name>
    <dbReference type="NCBI Taxonomy" id="157465"/>
    <lineage>
        <taxon>Bacteria</taxon>
        <taxon>Bacillati</taxon>
        <taxon>Actinomycetota</taxon>
        <taxon>Actinomycetes</taxon>
        <taxon>Streptosporangiales</taxon>
        <taxon>Nocardiopsidaceae</taxon>
        <taxon>Nocardiopsis</taxon>
    </lineage>
</organism>
<keyword evidence="2" id="KW-0288">FMN</keyword>
<evidence type="ECO:0000256" key="2">
    <source>
        <dbReference type="ARBA" id="ARBA00022643"/>
    </source>
</evidence>
<comment type="caution">
    <text evidence="6">The sequence shown here is derived from an EMBL/GenBank/DDBJ whole genome shotgun (WGS) entry which is preliminary data.</text>
</comment>
<feature type="domain" description="Luciferase-like" evidence="5">
    <location>
        <begin position="28"/>
        <end position="281"/>
    </location>
</feature>
<dbReference type="Pfam" id="PF00296">
    <property type="entry name" value="Bac_luciferase"/>
    <property type="match status" value="1"/>
</dbReference>
<evidence type="ECO:0000256" key="1">
    <source>
        <dbReference type="ARBA" id="ARBA00022630"/>
    </source>
</evidence>
<dbReference type="RefSeq" id="WP_184395409.1">
    <property type="nucleotide sequence ID" value="NZ_JACHDB010000001.1"/>
</dbReference>
<evidence type="ECO:0000313" key="7">
    <source>
        <dbReference type="Proteomes" id="UP000572635"/>
    </source>
</evidence>
<keyword evidence="1" id="KW-0285">Flavoprotein</keyword>
<evidence type="ECO:0000313" key="6">
    <source>
        <dbReference type="EMBL" id="MBB5434637.1"/>
    </source>
</evidence>
<gene>
    <name evidence="6" type="ORF">HDA36_004721</name>
</gene>
<dbReference type="PANTHER" id="PTHR30011:SF16">
    <property type="entry name" value="C2H2 FINGER DOMAIN TRANSCRIPTION FACTOR (EUROFUNG)-RELATED"/>
    <property type="match status" value="1"/>
</dbReference>
<keyword evidence="3" id="KW-0560">Oxidoreductase</keyword>
<dbReference type="Gene3D" id="3.20.20.30">
    <property type="entry name" value="Luciferase-like domain"/>
    <property type="match status" value="1"/>
</dbReference>
<proteinExistence type="predicted"/>
<name>A0A7W8VFP6_9ACTN</name>
<keyword evidence="4 6" id="KW-0503">Monooxygenase</keyword>
<dbReference type="AlphaFoldDB" id="A0A7W8VFP6"/>
<dbReference type="GO" id="GO:0016705">
    <property type="term" value="F:oxidoreductase activity, acting on paired donors, with incorporation or reduction of molecular oxygen"/>
    <property type="evidence" value="ECO:0007669"/>
    <property type="project" value="InterPro"/>
</dbReference>
<dbReference type="InterPro" id="IPR011251">
    <property type="entry name" value="Luciferase-like_dom"/>
</dbReference>
<sequence length="307" mass="30848">MSNVSEQFTVAVTLPGLYGPEVTEGTGVTAAARLAERLGFDAVLAPDLLTGDGTPALESIVAVTAAAAATERIGVGFGVLVPPVRPLPLTAAQIATVQHLSGGRVRLLGVGAGGFPQSPFWPASGAPAAGRGARLDAAIDALPGLLAGRPTAPGPGLPEVSLAPGVPVPPILVGGGDTEKTLARAARADGWLPSLMPPRRFAAGVRRLTELAGGRPAPHALIGGHVLLGPDSEIAPARDALVRSLVDEHGMDPADAAEAPMAGSPKQVAERLAEYREAGATGVAVSLDGDDWPRLAELFAEALALPA</sequence>
<reference evidence="6 7" key="1">
    <citation type="submission" date="2020-08" db="EMBL/GenBank/DDBJ databases">
        <title>Sequencing the genomes of 1000 actinobacteria strains.</title>
        <authorList>
            <person name="Klenk H.-P."/>
        </authorList>
    </citation>
    <scope>NUCLEOTIDE SEQUENCE [LARGE SCALE GENOMIC DNA]</scope>
    <source>
        <strain evidence="6 7">DSM 44551</strain>
    </source>
</reference>
<accession>A0A7W8VFP6</accession>
<dbReference type="InterPro" id="IPR036661">
    <property type="entry name" value="Luciferase-like_sf"/>
</dbReference>
<dbReference type="PANTHER" id="PTHR30011">
    <property type="entry name" value="ALKANESULFONATE MONOOXYGENASE-RELATED"/>
    <property type="match status" value="1"/>
</dbReference>